<gene>
    <name evidence="10" type="ORF">MUN86_12920</name>
</gene>
<protein>
    <recommendedName>
        <fullName evidence="5">GDP-mannose pyrophosphatase</fullName>
    </recommendedName>
    <alternativeName>
        <fullName evidence="7">GDP-mannose hydrolase</fullName>
    </alternativeName>
    <alternativeName>
        <fullName evidence="8">GDPMK</fullName>
    </alternativeName>
</protein>
<comment type="subunit">
    <text evidence="4">Homodimer.</text>
</comment>
<dbReference type="InterPro" id="IPR000086">
    <property type="entry name" value="NUDIX_hydrolase_dom"/>
</dbReference>
<comment type="similarity">
    <text evidence="3">Belongs to the Nudix hydrolase family. NudK subfamily.</text>
</comment>
<name>A0ABY4G0Y3_9BACT</name>
<evidence type="ECO:0000256" key="4">
    <source>
        <dbReference type="ARBA" id="ARBA00011738"/>
    </source>
</evidence>
<evidence type="ECO:0000313" key="10">
    <source>
        <dbReference type="EMBL" id="UOQ64491.1"/>
    </source>
</evidence>
<dbReference type="SUPFAM" id="SSF55811">
    <property type="entry name" value="Nudix"/>
    <property type="match status" value="1"/>
</dbReference>
<feature type="domain" description="Nudix hydrolase" evidence="9">
    <location>
        <begin position="34"/>
        <end position="167"/>
    </location>
</feature>
<dbReference type="NCBIfam" id="TIGR00052">
    <property type="entry name" value="nudix-type nucleoside diphosphatase, YffH/AdpP family"/>
    <property type="match status" value="1"/>
</dbReference>
<evidence type="ECO:0000256" key="1">
    <source>
        <dbReference type="ARBA" id="ARBA00000847"/>
    </source>
</evidence>
<keyword evidence="6 10" id="KW-0378">Hydrolase</keyword>
<dbReference type="EMBL" id="CP095061">
    <property type="protein sequence ID" value="UOQ64491.1"/>
    <property type="molecule type" value="Genomic_DNA"/>
</dbReference>
<dbReference type="PANTHER" id="PTHR11839">
    <property type="entry name" value="UDP/ADP-SUGAR PYROPHOSPHATASE"/>
    <property type="match status" value="1"/>
</dbReference>
<evidence type="ECO:0000256" key="2">
    <source>
        <dbReference type="ARBA" id="ARBA00001946"/>
    </source>
</evidence>
<evidence type="ECO:0000256" key="8">
    <source>
        <dbReference type="ARBA" id="ARBA00032272"/>
    </source>
</evidence>
<organism evidence="10 11">
    <name type="scientific">Hymenobacter volaticus</name>
    <dbReference type="NCBI Taxonomy" id="2932254"/>
    <lineage>
        <taxon>Bacteria</taxon>
        <taxon>Pseudomonadati</taxon>
        <taxon>Bacteroidota</taxon>
        <taxon>Cytophagia</taxon>
        <taxon>Cytophagales</taxon>
        <taxon>Hymenobacteraceae</taxon>
        <taxon>Hymenobacter</taxon>
    </lineage>
</organism>
<dbReference type="Pfam" id="PF00293">
    <property type="entry name" value="NUDIX"/>
    <property type="match status" value="1"/>
</dbReference>
<reference evidence="10" key="1">
    <citation type="submission" date="2022-04" db="EMBL/GenBank/DDBJ databases">
        <title>Hymenobacter sp. isolated from the air.</title>
        <authorList>
            <person name="Won M."/>
            <person name="Lee C.-M."/>
            <person name="Woen H.-Y."/>
            <person name="Kwon S.-W."/>
        </authorList>
    </citation>
    <scope>NUCLEOTIDE SEQUENCE</scope>
    <source>
        <strain evidence="10">5420S-77</strain>
    </source>
</reference>
<dbReference type="Gene3D" id="3.90.79.10">
    <property type="entry name" value="Nucleoside Triphosphate Pyrophosphohydrolase"/>
    <property type="match status" value="1"/>
</dbReference>
<evidence type="ECO:0000256" key="6">
    <source>
        <dbReference type="ARBA" id="ARBA00022801"/>
    </source>
</evidence>
<comment type="cofactor">
    <cofactor evidence="2">
        <name>Mg(2+)</name>
        <dbReference type="ChEBI" id="CHEBI:18420"/>
    </cofactor>
</comment>
<proteinExistence type="inferred from homology"/>
<evidence type="ECO:0000259" key="9">
    <source>
        <dbReference type="PROSITE" id="PS51462"/>
    </source>
</evidence>
<dbReference type="PROSITE" id="PS51462">
    <property type="entry name" value="NUDIX"/>
    <property type="match status" value="1"/>
</dbReference>
<sequence>MEIISRETAYDGHYKLKLLTVQDGDKQLKRERFEPGTAVAALVWDTKQERYLLTRQYRIGAEAEIVEIAAGMVDGDEAPEVAIRREIQEELGYDVDQLEQIARIYPSPGANAEVITIFFAEVSNKSGKGGGLEEENEKIEPVVFTHEQLVAEQFEDAKTLIAVQWAQLRK</sequence>
<comment type="catalytic activity">
    <reaction evidence="1">
        <text>GDP-alpha-D-mannose + H2O = alpha-D-mannose 1-phosphate + GMP + 2 H(+)</text>
        <dbReference type="Rhea" id="RHEA:27978"/>
        <dbReference type="ChEBI" id="CHEBI:15377"/>
        <dbReference type="ChEBI" id="CHEBI:15378"/>
        <dbReference type="ChEBI" id="CHEBI:57527"/>
        <dbReference type="ChEBI" id="CHEBI:58115"/>
        <dbReference type="ChEBI" id="CHEBI:58409"/>
    </reaction>
</comment>
<evidence type="ECO:0000256" key="7">
    <source>
        <dbReference type="ARBA" id="ARBA00032162"/>
    </source>
</evidence>
<dbReference type="InterPro" id="IPR004385">
    <property type="entry name" value="NDP_pyrophosphatase"/>
</dbReference>
<dbReference type="Proteomes" id="UP000830401">
    <property type="component" value="Chromosome"/>
</dbReference>
<dbReference type="PANTHER" id="PTHR11839:SF18">
    <property type="entry name" value="NUDIX HYDROLASE DOMAIN-CONTAINING PROTEIN"/>
    <property type="match status" value="1"/>
</dbReference>
<dbReference type="InterPro" id="IPR020084">
    <property type="entry name" value="NUDIX_hydrolase_CS"/>
</dbReference>
<dbReference type="InterPro" id="IPR015797">
    <property type="entry name" value="NUDIX_hydrolase-like_dom_sf"/>
</dbReference>
<dbReference type="PROSITE" id="PS00893">
    <property type="entry name" value="NUDIX_BOX"/>
    <property type="match status" value="1"/>
</dbReference>
<accession>A0ABY4G0Y3</accession>
<evidence type="ECO:0000256" key="5">
    <source>
        <dbReference type="ARBA" id="ARBA00016377"/>
    </source>
</evidence>
<keyword evidence="11" id="KW-1185">Reference proteome</keyword>
<evidence type="ECO:0000313" key="11">
    <source>
        <dbReference type="Proteomes" id="UP000830401"/>
    </source>
</evidence>
<dbReference type="GO" id="GO:0016787">
    <property type="term" value="F:hydrolase activity"/>
    <property type="evidence" value="ECO:0007669"/>
    <property type="project" value="UniProtKB-KW"/>
</dbReference>
<dbReference type="RefSeq" id="WP_245118343.1">
    <property type="nucleotide sequence ID" value="NZ_CP095061.1"/>
</dbReference>
<evidence type="ECO:0000256" key="3">
    <source>
        <dbReference type="ARBA" id="ARBA00007275"/>
    </source>
</evidence>